<dbReference type="InterPro" id="IPR036188">
    <property type="entry name" value="FAD/NAD-bd_sf"/>
</dbReference>
<dbReference type="InterPro" id="IPR000172">
    <property type="entry name" value="GMC_OxRdtase_N"/>
</dbReference>
<dbReference type="Gene3D" id="3.50.50.60">
    <property type="entry name" value="FAD/NAD(P)-binding domain"/>
    <property type="match status" value="1"/>
</dbReference>
<evidence type="ECO:0000313" key="6">
    <source>
        <dbReference type="EMBL" id="CAG9798165.1"/>
    </source>
</evidence>
<dbReference type="Gene3D" id="3.30.560.10">
    <property type="entry name" value="Glucose Oxidase, domain 3"/>
    <property type="match status" value="1"/>
</dbReference>
<sequence length="621" mass="70194">MKSEITLLLLTIGLYFRNGNCLENNTNSRERRQVASENLFLFGLDRSHVEENRYYNQYDFIIAGSGPGGCALANRLTENPNWRVLIIEAGDVETPFQSIPVAAPYLVFSKYNWGYAAEPQKNACTGRQGSRCATPRGKALGGSSVINFMMHTRGNPRDFDRWAEAGNYGWSYNEVLPYFMKSEKASIGKYSYSPFHNKNGPWSVSFNKDRTPFVEAFMVANKMMGMQEVDYNSDQNMGVSYVQSNVLNGQRHSAYKAFLEPILHRPNLHILVNTRVTKILIDPTTKNAYGVRFRRNDKNFNVIAKREVILSSGTFHTPQLLTLSGIGKKESLEQLGIPVIKDLPVGDNMHDHVALAELTFVTNKTLNFPFMTYLNNFFQFFSGRGLMTLPSGVEGFSFIKVPTNNSFGPNVPDIELIFIPGGVHFDRGFGIVNGGRMQREIYDRVYKPMEGTRKDIFMISLMMFHPKSTGRVRIPSANPLDDPKIYENLLDDPEDVETILYGIKYVLKLIQQEPFQRFGTRLHSIPLPQCAYLHFASDNYWRCVIRMMAFSIQHQVGTSKMGPITDPTAVVDPELKVHGVSRLRVVDTSIVPESPTAHTNAISVMIGEKAADLIKRDWANQ</sequence>
<dbReference type="Proteomes" id="UP001153620">
    <property type="component" value="Chromosome 1"/>
</dbReference>
<dbReference type="SUPFAM" id="SSF51905">
    <property type="entry name" value="FAD/NAD(P)-binding domain"/>
    <property type="match status" value="1"/>
</dbReference>
<feature type="domain" description="Glucose-methanol-choline oxidoreductase N-terminal" evidence="5">
    <location>
        <begin position="313"/>
        <end position="327"/>
    </location>
</feature>
<dbReference type="EMBL" id="OU895877">
    <property type="protein sequence ID" value="CAG9798165.1"/>
    <property type="molecule type" value="Genomic_DNA"/>
</dbReference>
<comment type="cofactor">
    <cofactor evidence="3">
        <name>FAD</name>
        <dbReference type="ChEBI" id="CHEBI:57692"/>
    </cofactor>
</comment>
<evidence type="ECO:0000256" key="4">
    <source>
        <dbReference type="SAM" id="SignalP"/>
    </source>
</evidence>
<dbReference type="Pfam" id="PF00732">
    <property type="entry name" value="GMC_oxred_N"/>
    <property type="match status" value="1"/>
</dbReference>
<organism evidence="6 7">
    <name type="scientific">Chironomus riparius</name>
    <dbReference type="NCBI Taxonomy" id="315576"/>
    <lineage>
        <taxon>Eukaryota</taxon>
        <taxon>Metazoa</taxon>
        <taxon>Ecdysozoa</taxon>
        <taxon>Arthropoda</taxon>
        <taxon>Hexapoda</taxon>
        <taxon>Insecta</taxon>
        <taxon>Pterygota</taxon>
        <taxon>Neoptera</taxon>
        <taxon>Endopterygota</taxon>
        <taxon>Diptera</taxon>
        <taxon>Nematocera</taxon>
        <taxon>Chironomoidea</taxon>
        <taxon>Chironomidae</taxon>
        <taxon>Chironominae</taxon>
        <taxon>Chironomus</taxon>
    </lineage>
</organism>
<dbReference type="GO" id="GO:0050660">
    <property type="term" value="F:flavin adenine dinucleotide binding"/>
    <property type="evidence" value="ECO:0007669"/>
    <property type="project" value="InterPro"/>
</dbReference>
<protein>
    <recommendedName>
        <fullName evidence="5">Glucose-methanol-choline oxidoreductase N-terminal domain-containing protein</fullName>
    </recommendedName>
</protein>
<comment type="similarity">
    <text evidence="1">Belongs to the GMC oxidoreductase family.</text>
</comment>
<keyword evidence="7" id="KW-1185">Reference proteome</keyword>
<keyword evidence="3" id="KW-0274">FAD</keyword>
<feature type="active site" description="Proton donor" evidence="2">
    <location>
        <position position="554"/>
    </location>
</feature>
<evidence type="ECO:0000259" key="5">
    <source>
        <dbReference type="PROSITE" id="PS00624"/>
    </source>
</evidence>
<dbReference type="PIRSF" id="PIRSF000137">
    <property type="entry name" value="Alcohol_oxidase"/>
    <property type="match status" value="1"/>
</dbReference>
<dbReference type="InterPro" id="IPR012132">
    <property type="entry name" value="GMC_OxRdtase"/>
</dbReference>
<feature type="signal peptide" evidence="4">
    <location>
        <begin position="1"/>
        <end position="21"/>
    </location>
</feature>
<evidence type="ECO:0000256" key="1">
    <source>
        <dbReference type="ARBA" id="ARBA00010790"/>
    </source>
</evidence>
<keyword evidence="4" id="KW-0732">Signal</keyword>
<dbReference type="InterPro" id="IPR007867">
    <property type="entry name" value="GMC_OxRtase_C"/>
</dbReference>
<name>A0A9N9RJV5_9DIPT</name>
<dbReference type="GO" id="GO:0016614">
    <property type="term" value="F:oxidoreductase activity, acting on CH-OH group of donors"/>
    <property type="evidence" value="ECO:0007669"/>
    <property type="project" value="InterPro"/>
</dbReference>
<reference evidence="6" key="1">
    <citation type="submission" date="2022-01" db="EMBL/GenBank/DDBJ databases">
        <authorList>
            <person name="King R."/>
        </authorList>
    </citation>
    <scope>NUCLEOTIDE SEQUENCE</scope>
</reference>
<reference evidence="6" key="2">
    <citation type="submission" date="2022-10" db="EMBL/GenBank/DDBJ databases">
        <authorList>
            <consortium name="ENA_rothamsted_submissions"/>
            <consortium name="culmorum"/>
            <person name="King R."/>
        </authorList>
    </citation>
    <scope>NUCLEOTIDE SEQUENCE</scope>
</reference>
<dbReference type="SUPFAM" id="SSF54373">
    <property type="entry name" value="FAD-linked reductases, C-terminal domain"/>
    <property type="match status" value="1"/>
</dbReference>
<feature type="binding site" evidence="3">
    <location>
        <position position="276"/>
    </location>
    <ligand>
        <name>FAD</name>
        <dbReference type="ChEBI" id="CHEBI:57692"/>
    </ligand>
</feature>
<gene>
    <name evidence="6" type="ORF">CHIRRI_LOCUS1150</name>
</gene>
<dbReference type="AlphaFoldDB" id="A0A9N9RJV5"/>
<dbReference type="PANTHER" id="PTHR11552:SF208">
    <property type="entry name" value="RE36204P-RELATED"/>
    <property type="match status" value="1"/>
</dbReference>
<evidence type="ECO:0000256" key="2">
    <source>
        <dbReference type="PIRSR" id="PIRSR000137-1"/>
    </source>
</evidence>
<evidence type="ECO:0000256" key="3">
    <source>
        <dbReference type="PIRSR" id="PIRSR000137-2"/>
    </source>
</evidence>
<feature type="active site" description="Proton acceptor" evidence="2">
    <location>
        <position position="598"/>
    </location>
</feature>
<dbReference type="Pfam" id="PF05199">
    <property type="entry name" value="GMC_oxred_C"/>
    <property type="match status" value="1"/>
</dbReference>
<dbReference type="PANTHER" id="PTHR11552">
    <property type="entry name" value="GLUCOSE-METHANOL-CHOLINE GMC OXIDOREDUCTASE"/>
    <property type="match status" value="1"/>
</dbReference>
<dbReference type="OrthoDB" id="269227at2759"/>
<accession>A0A9N9RJV5</accession>
<dbReference type="PROSITE" id="PS00624">
    <property type="entry name" value="GMC_OXRED_2"/>
    <property type="match status" value="1"/>
</dbReference>
<proteinExistence type="inferred from homology"/>
<evidence type="ECO:0000313" key="7">
    <source>
        <dbReference type="Proteomes" id="UP001153620"/>
    </source>
</evidence>
<keyword evidence="3" id="KW-0285">Flavoprotein</keyword>
<feature type="chain" id="PRO_5040389281" description="Glucose-methanol-choline oxidoreductase N-terminal domain-containing protein" evidence="4">
    <location>
        <begin position="22"/>
        <end position="621"/>
    </location>
</feature>